<dbReference type="Proteomes" id="UP001320706">
    <property type="component" value="Unassembled WGS sequence"/>
</dbReference>
<gene>
    <name evidence="1" type="ORF">M8818_001732</name>
</gene>
<evidence type="ECO:0000313" key="1">
    <source>
        <dbReference type="EMBL" id="KAK8216769.1"/>
    </source>
</evidence>
<accession>A0ACC3SL81</accession>
<evidence type="ECO:0000313" key="2">
    <source>
        <dbReference type="Proteomes" id="UP001320706"/>
    </source>
</evidence>
<proteinExistence type="predicted"/>
<reference evidence="1" key="1">
    <citation type="submission" date="2024-02" db="EMBL/GenBank/DDBJ databases">
        <title>Metagenome Assembled Genome of Zalaria obscura JY119.</title>
        <authorList>
            <person name="Vighnesh L."/>
            <person name="Jagadeeshwari U."/>
            <person name="Venkata Ramana C."/>
            <person name="Sasikala C."/>
        </authorList>
    </citation>
    <scope>NUCLEOTIDE SEQUENCE</scope>
    <source>
        <strain evidence="1">JY119</strain>
    </source>
</reference>
<comment type="caution">
    <text evidence="1">The sequence shown here is derived from an EMBL/GenBank/DDBJ whole genome shotgun (WGS) entry which is preliminary data.</text>
</comment>
<keyword evidence="2" id="KW-1185">Reference proteome</keyword>
<name>A0ACC3SL81_9PEZI</name>
<protein>
    <submittedName>
        <fullName evidence="1">Uncharacterized protein</fullName>
    </submittedName>
</protein>
<organism evidence="1 2">
    <name type="scientific">Zalaria obscura</name>
    <dbReference type="NCBI Taxonomy" id="2024903"/>
    <lineage>
        <taxon>Eukaryota</taxon>
        <taxon>Fungi</taxon>
        <taxon>Dikarya</taxon>
        <taxon>Ascomycota</taxon>
        <taxon>Pezizomycotina</taxon>
        <taxon>Dothideomycetes</taxon>
        <taxon>Dothideomycetidae</taxon>
        <taxon>Dothideales</taxon>
        <taxon>Zalariaceae</taxon>
        <taxon>Zalaria</taxon>
    </lineage>
</organism>
<sequence length="207" mass="23391">MASTTTGTQASLSTPKSRPTAMRHKSSSKSIHVNDSFFNLPEETITATSERSATGSDDRPKDEQEPLWTRVILTPLLTVSFLLSLFFVERRQRAWRLSQHGPRGESIWSKLSPSAWLDPEPYQDHRNTAWQGQGHVNSNDTLHGSVPTAGMKNEKWFHRKKHRKIASLELGNAFETSGQMMLLIVLWLGVFLVGMAWLGTKAFAWMK</sequence>
<dbReference type="EMBL" id="JAMKPW020000007">
    <property type="protein sequence ID" value="KAK8216769.1"/>
    <property type="molecule type" value="Genomic_DNA"/>
</dbReference>